<comment type="caution">
    <text evidence="1">The sequence shown here is derived from an EMBL/GenBank/DDBJ whole genome shotgun (WGS) entry which is preliminary data.</text>
</comment>
<dbReference type="AlphaFoldDB" id="X1PCC8"/>
<feature type="non-terminal residue" evidence="1">
    <location>
        <position position="1"/>
    </location>
</feature>
<evidence type="ECO:0000313" key="1">
    <source>
        <dbReference type="EMBL" id="GAI28564.1"/>
    </source>
</evidence>
<dbReference type="EMBL" id="BARV01016573">
    <property type="protein sequence ID" value="GAI28564.1"/>
    <property type="molecule type" value="Genomic_DNA"/>
</dbReference>
<reference evidence="1" key="1">
    <citation type="journal article" date="2014" name="Front. Microbiol.">
        <title>High frequency of phylogenetically diverse reductive dehalogenase-homologous genes in deep subseafloor sedimentary metagenomes.</title>
        <authorList>
            <person name="Kawai M."/>
            <person name="Futagami T."/>
            <person name="Toyoda A."/>
            <person name="Takaki Y."/>
            <person name="Nishi S."/>
            <person name="Hori S."/>
            <person name="Arai W."/>
            <person name="Tsubouchi T."/>
            <person name="Morono Y."/>
            <person name="Uchiyama I."/>
            <person name="Ito T."/>
            <person name="Fujiyama A."/>
            <person name="Inagaki F."/>
            <person name="Takami H."/>
        </authorList>
    </citation>
    <scope>NUCLEOTIDE SEQUENCE</scope>
    <source>
        <strain evidence="1">Expedition CK06-06</strain>
    </source>
</reference>
<protein>
    <submittedName>
        <fullName evidence="1">Uncharacterized protein</fullName>
    </submittedName>
</protein>
<accession>X1PCC8</accession>
<name>X1PCC8_9ZZZZ</name>
<proteinExistence type="predicted"/>
<gene>
    <name evidence="1" type="ORF">S06H3_28404</name>
</gene>
<sequence>YNKPYNAYAIQTKFIEMLESFIAAKISKGVYFATPFRDNDLKQVSPHYFRIPRGLVFEIRKDTANYVPFDFSKLNIKKPKIVYDERLRYDLEIVKKMVNNNYLFFRSHNKFKEAEQTKTWLKNFTY</sequence>
<organism evidence="1">
    <name type="scientific">marine sediment metagenome</name>
    <dbReference type="NCBI Taxonomy" id="412755"/>
    <lineage>
        <taxon>unclassified sequences</taxon>
        <taxon>metagenomes</taxon>
        <taxon>ecological metagenomes</taxon>
    </lineage>
</organism>